<dbReference type="SUPFAM" id="SSF46548">
    <property type="entry name" value="alpha-helical ferredoxin"/>
    <property type="match status" value="1"/>
</dbReference>
<evidence type="ECO:0000259" key="7">
    <source>
        <dbReference type="PROSITE" id="PS51085"/>
    </source>
</evidence>
<dbReference type="CDD" id="cd00207">
    <property type="entry name" value="fer2"/>
    <property type="match status" value="1"/>
</dbReference>
<accession>A0A161QDG5</accession>
<evidence type="ECO:0000259" key="8">
    <source>
        <dbReference type="PROSITE" id="PS51379"/>
    </source>
</evidence>
<feature type="domain" description="4Fe-4S ferredoxin-type" evidence="8">
    <location>
        <begin position="606"/>
        <end position="634"/>
    </location>
</feature>
<feature type="domain" description="4Fe-4S ferredoxin-type" evidence="8">
    <location>
        <begin position="649"/>
        <end position="678"/>
    </location>
</feature>
<evidence type="ECO:0000256" key="4">
    <source>
        <dbReference type="ARBA" id="ARBA00023002"/>
    </source>
</evidence>
<dbReference type="FunFam" id="3.30.70.20:FF:000035">
    <property type="entry name" value="Iron hydrogenase 1"/>
    <property type="match status" value="1"/>
</dbReference>
<keyword evidence="11" id="KW-1185">Reference proteome</keyword>
<dbReference type="SUPFAM" id="SSF54292">
    <property type="entry name" value="2Fe-2S ferredoxin-like"/>
    <property type="match status" value="1"/>
</dbReference>
<dbReference type="RefSeq" id="WP_068747501.1">
    <property type="nucleotide sequence ID" value="NZ_LOHZ01000019.1"/>
</dbReference>
<dbReference type="SMART" id="SM00926">
    <property type="entry name" value="Molybdop_Fe4S4"/>
    <property type="match status" value="1"/>
</dbReference>
<dbReference type="PRINTS" id="PR00419">
    <property type="entry name" value="ADXRDTASE"/>
</dbReference>
<dbReference type="InterPro" id="IPR009051">
    <property type="entry name" value="Helical_ferredxn"/>
</dbReference>
<gene>
    <name evidence="10" type="primary">sfrB</name>
    <name evidence="10" type="ORF">ATZ99_03230</name>
</gene>
<evidence type="ECO:0000256" key="3">
    <source>
        <dbReference type="ARBA" id="ARBA00022737"/>
    </source>
</evidence>
<evidence type="ECO:0000313" key="11">
    <source>
        <dbReference type="Proteomes" id="UP000075737"/>
    </source>
</evidence>
<keyword evidence="5" id="KW-0408">Iron</keyword>
<dbReference type="Proteomes" id="UP000075737">
    <property type="component" value="Unassembled WGS sequence"/>
</dbReference>
<dbReference type="Gene3D" id="1.10.1060.10">
    <property type="entry name" value="Alpha-helical ferredoxin"/>
    <property type="match status" value="1"/>
</dbReference>
<reference evidence="10 11" key="1">
    <citation type="submission" date="2015-12" db="EMBL/GenBank/DDBJ databases">
        <title>Draft genome of Thermovenabulum gondwanense isolated from a red thermophilic microbial mat colonisisng an outflow channel of a bore well.</title>
        <authorList>
            <person name="Patel B.K."/>
        </authorList>
    </citation>
    <scope>NUCLEOTIDE SEQUENCE [LARGE SCALE GENOMIC DNA]</scope>
    <source>
        <strain evidence="10 11">R270</strain>
    </source>
</reference>
<dbReference type="InterPro" id="IPR036188">
    <property type="entry name" value="FAD/NAD-bd_sf"/>
</dbReference>
<organism evidence="10 11">
    <name type="scientific">Thermovenabulum gondwanense</name>
    <dbReference type="NCBI Taxonomy" id="520767"/>
    <lineage>
        <taxon>Bacteria</taxon>
        <taxon>Bacillati</taxon>
        <taxon>Bacillota</taxon>
        <taxon>Clostridia</taxon>
        <taxon>Thermosediminibacterales</taxon>
        <taxon>Thermosediminibacteraceae</taxon>
        <taxon>Thermovenabulum</taxon>
    </lineage>
</organism>
<dbReference type="InterPro" id="IPR006656">
    <property type="entry name" value="Mopterin_OxRdtase"/>
</dbReference>
<dbReference type="AlphaFoldDB" id="A0A161QDG5"/>
<dbReference type="Pfam" id="PF13510">
    <property type="entry name" value="Fer2_4"/>
    <property type="match status" value="1"/>
</dbReference>
<dbReference type="PANTHER" id="PTHR42783">
    <property type="entry name" value="GLUTAMATE SYNTHASE [NADPH] SMALL CHAIN"/>
    <property type="match status" value="1"/>
</dbReference>
<evidence type="ECO:0000256" key="6">
    <source>
        <dbReference type="ARBA" id="ARBA00023014"/>
    </source>
</evidence>
<feature type="domain" description="2Fe-2S ferredoxin-type" evidence="7">
    <location>
        <begin position="2"/>
        <end position="80"/>
    </location>
</feature>
<dbReference type="InterPro" id="IPR036010">
    <property type="entry name" value="2Fe-2S_ferredoxin-like_sf"/>
</dbReference>
<dbReference type="GO" id="GO:0051539">
    <property type="term" value="F:4 iron, 4 sulfur cluster binding"/>
    <property type="evidence" value="ECO:0007669"/>
    <property type="project" value="UniProtKB-KW"/>
</dbReference>
<evidence type="ECO:0000313" key="10">
    <source>
        <dbReference type="EMBL" id="KYO68013.1"/>
    </source>
</evidence>
<dbReference type="OrthoDB" id="9803192at2"/>
<dbReference type="PANTHER" id="PTHR42783:SF3">
    <property type="entry name" value="GLUTAMATE SYNTHASE [NADPH] SMALL CHAIN-RELATED"/>
    <property type="match status" value="1"/>
</dbReference>
<dbReference type="NCBIfam" id="NF009410">
    <property type="entry name" value="PRK12771.1"/>
    <property type="match status" value="1"/>
</dbReference>
<keyword evidence="2" id="KW-0479">Metal-binding</keyword>
<dbReference type="PROSITE" id="PS51379">
    <property type="entry name" value="4FE4S_FER_2"/>
    <property type="match status" value="2"/>
</dbReference>
<proteinExistence type="predicted"/>
<dbReference type="InterPro" id="IPR042204">
    <property type="entry name" value="2Fe-2S-bd_N"/>
</dbReference>
<dbReference type="Gene3D" id="3.40.228.10">
    <property type="entry name" value="Dimethylsulfoxide Reductase, domain 2"/>
    <property type="match status" value="1"/>
</dbReference>
<name>A0A161QDG5_9FIRM</name>
<dbReference type="Gene3D" id="3.10.20.440">
    <property type="entry name" value="2Fe-2S iron-sulphur cluster binding domain, sarcosine oxidase, alpha subunit, N-terminal domain"/>
    <property type="match status" value="1"/>
</dbReference>
<evidence type="ECO:0000256" key="2">
    <source>
        <dbReference type="ARBA" id="ARBA00022723"/>
    </source>
</evidence>
<evidence type="ECO:0000256" key="5">
    <source>
        <dbReference type="ARBA" id="ARBA00023004"/>
    </source>
</evidence>
<dbReference type="PROSITE" id="PS51669">
    <property type="entry name" value="4FE4S_MOW_BIS_MGD"/>
    <property type="match status" value="1"/>
</dbReference>
<dbReference type="InterPro" id="IPR017900">
    <property type="entry name" value="4Fe4S_Fe_S_CS"/>
</dbReference>
<dbReference type="PROSITE" id="PS51085">
    <property type="entry name" value="2FE2S_FER_2"/>
    <property type="match status" value="1"/>
</dbReference>
<dbReference type="Gene3D" id="3.50.50.60">
    <property type="entry name" value="FAD/NAD(P)-binding domain"/>
    <property type="match status" value="2"/>
</dbReference>
<dbReference type="SUPFAM" id="SSF51971">
    <property type="entry name" value="Nucleotide-binding domain"/>
    <property type="match status" value="1"/>
</dbReference>
<keyword evidence="1" id="KW-0004">4Fe-4S</keyword>
<dbReference type="EMBL" id="LOHZ01000019">
    <property type="protein sequence ID" value="KYO68013.1"/>
    <property type="molecule type" value="Genomic_DNA"/>
</dbReference>
<keyword evidence="4 10" id="KW-0560">Oxidoreductase</keyword>
<dbReference type="STRING" id="520767.ATZ99_03230"/>
<dbReference type="InterPro" id="IPR006963">
    <property type="entry name" value="Mopterin_OxRdtase_4Fe-4S_dom"/>
</dbReference>
<dbReference type="Gene3D" id="3.30.70.20">
    <property type="match status" value="1"/>
</dbReference>
<dbReference type="Gene3D" id="2.20.25.90">
    <property type="entry name" value="ADC-like domains"/>
    <property type="match status" value="1"/>
</dbReference>
<evidence type="ECO:0000259" key="9">
    <source>
        <dbReference type="PROSITE" id="PS51669"/>
    </source>
</evidence>
<feature type="domain" description="4Fe-4S Mo/W bis-MGD-type" evidence="9">
    <location>
        <begin position="687"/>
        <end position="743"/>
    </location>
</feature>
<dbReference type="Pfam" id="PF14691">
    <property type="entry name" value="Fer4_20"/>
    <property type="match status" value="1"/>
</dbReference>
<dbReference type="SUPFAM" id="SSF54862">
    <property type="entry name" value="4Fe-4S ferredoxins"/>
    <property type="match status" value="1"/>
</dbReference>
<protein>
    <submittedName>
        <fullName evidence="10">NADPH-Fe(3+) oxidoreductase subunit beta</fullName>
        <ecNumber evidence="10">1.-.-.-</ecNumber>
    </submittedName>
</protein>
<keyword evidence="3" id="KW-0677">Repeat</keyword>
<dbReference type="Pfam" id="PF00384">
    <property type="entry name" value="Molybdopterin"/>
    <property type="match status" value="1"/>
</dbReference>
<dbReference type="InterPro" id="IPR028261">
    <property type="entry name" value="DPD_II"/>
</dbReference>
<dbReference type="GO" id="GO:0016491">
    <property type="term" value="F:oxidoreductase activity"/>
    <property type="evidence" value="ECO:0007669"/>
    <property type="project" value="UniProtKB-KW"/>
</dbReference>
<dbReference type="InterPro" id="IPR001041">
    <property type="entry name" value="2Fe-2S_ferredoxin-type"/>
</dbReference>
<dbReference type="EC" id="1.-.-.-" evidence="10"/>
<keyword evidence="6" id="KW-0411">Iron-sulfur</keyword>
<dbReference type="GO" id="GO:0046872">
    <property type="term" value="F:metal ion binding"/>
    <property type="evidence" value="ECO:0007669"/>
    <property type="project" value="UniProtKB-KW"/>
</dbReference>
<dbReference type="InterPro" id="IPR023753">
    <property type="entry name" value="FAD/NAD-binding_dom"/>
</dbReference>
<sequence>MEEIRLNINGREVKGRKGQTIVEVARENGIEIPTMCYDERVKIYGSCGVCLVEVEGAPKLLRGCATEISEGMIIRTNTDRVRKARKIAFELLLSNHIGDCRPPCQQACPAHTDCQGYVGLIANGQYEEAVKLIKEQLPLPASIGRVCPHPCEDACRRQLLEEPVAIAWLKRFVADVDLSLDSPYMPEIDLPTGKKVAIVGGGPAGLSAAYYLAKAGHRVVIYEAMEKLGGMLRYGIPQYRLPKEVLDKEIELISRMGVEFVTNCRIGKDVSLDYLRKNFDAVFVAIGAWKSSKLGCPGEELEGVLGGIEFLRAVTKGEPIEIGDRVAVVGGGNTAMDAARTALRLGAKEVYVLYRRTKEEMPANEVEIVEAEEEGVKFIFLVAPKEIIGENGKVIAIKLQKMRLGEPDASGRRKPEPIPGEEMILEVETIIAAIGQEVNAEGIEGLSLTRRKTISADEKTYATNLPGVFAGGDAINEGPGIAIEAIADGKNAAEVIKTYLEGQIIPIKESYIVKREGLTREDFADREIENRVHMPHLSPQERKGNFLEIVKGFTEEEARKEAMRCLECGCKDYFECKLIKYANEYEVNPERFSGEAKKYNYKDEHPFIIRDPQKCILCGLCVRVCEEVMGVTALGFVNRGFETVIKPEFELPLKDTSCISCGQCVAVCPTGALQERFFVKKPVPVKTEKKETVCSFCGVGCSTLLDMSGEKVLRVLPDKESRVDEGHLCVKGRFGFDALLKQELIKTPMVRLKDEIKEISIDDAVNYVNRKIQGIKARYGEDSIAIFASPGMTNEELYLIKELAQTIKTPYVASFGNSPGGIKEVLGVDGSTVTLEEVTAADVILLTGCHLMEDYAVVGVKVRKALGRGGKLIVVNEVRTIADDWADLAVRPQNNTEFIKALIKGLLEEGVNPGIINLEGLEELKKSVEDASITDEVKEVVKLFGKAKNAVVIFDHDRLTKEAEKLLAQLAVISGHLGRPRNGLLMLRSKNNSQGISDLGLNLDNEFLLKLIEDGRIKAALIFGEDPVAEDNSLKDIFARLEFLMVQDSTLTETAKLAEVVVPAQSILSKKGTFTSFEGRIQWYEGPNKVENIEDWKFILKLANSLGYGKNFSKVEEIDFEISYRVPAYKDIRLAALRKGGVMKKAGIDGIRLSAARNTKMFKERKLTDALERKFIKKLIETGILK</sequence>
<dbReference type="InterPro" id="IPR017896">
    <property type="entry name" value="4Fe4S_Fe-S-bd"/>
</dbReference>
<dbReference type="PATRIC" id="fig|520767.4.peg.327"/>
<dbReference type="Pfam" id="PF07992">
    <property type="entry name" value="Pyr_redox_2"/>
    <property type="match status" value="1"/>
</dbReference>
<dbReference type="Pfam" id="PF12838">
    <property type="entry name" value="Fer4_7"/>
    <property type="match status" value="1"/>
</dbReference>
<dbReference type="Gene3D" id="3.40.50.740">
    <property type="match status" value="2"/>
</dbReference>
<dbReference type="SUPFAM" id="SSF53706">
    <property type="entry name" value="Formate dehydrogenase/DMSO reductase, domains 1-3"/>
    <property type="match status" value="1"/>
</dbReference>
<comment type="caution">
    <text evidence="10">The sequence shown here is derived from an EMBL/GenBank/DDBJ whole genome shotgun (WGS) entry which is preliminary data.</text>
</comment>
<evidence type="ECO:0000256" key="1">
    <source>
        <dbReference type="ARBA" id="ARBA00022485"/>
    </source>
</evidence>
<dbReference type="Pfam" id="PF04879">
    <property type="entry name" value="Molybdop_Fe4S4"/>
    <property type="match status" value="1"/>
</dbReference>
<dbReference type="PROSITE" id="PS00198">
    <property type="entry name" value="4FE4S_FER_1"/>
    <property type="match status" value="1"/>
</dbReference>